<name>A0ABP9D0N8_9ACTN</name>
<gene>
    <name evidence="1" type="ORF">GCM10023353_32690</name>
</gene>
<dbReference type="Proteomes" id="UP001500839">
    <property type="component" value="Unassembled WGS sequence"/>
</dbReference>
<comment type="caution">
    <text evidence="1">The sequence shown here is derived from an EMBL/GenBank/DDBJ whole genome shotgun (WGS) entry which is preliminary data.</text>
</comment>
<protein>
    <submittedName>
        <fullName evidence="1">Uncharacterized protein</fullName>
    </submittedName>
</protein>
<evidence type="ECO:0000313" key="1">
    <source>
        <dbReference type="EMBL" id="GAA4821790.1"/>
    </source>
</evidence>
<keyword evidence="2" id="KW-1185">Reference proteome</keyword>
<organism evidence="1 2">
    <name type="scientific">Tomitella cavernea</name>
    <dbReference type="NCBI Taxonomy" id="1387982"/>
    <lineage>
        <taxon>Bacteria</taxon>
        <taxon>Bacillati</taxon>
        <taxon>Actinomycetota</taxon>
        <taxon>Actinomycetes</taxon>
        <taxon>Mycobacteriales</taxon>
        <taxon>Tomitella</taxon>
    </lineage>
</organism>
<proteinExistence type="predicted"/>
<accession>A0ABP9D0N8</accession>
<reference evidence="2" key="1">
    <citation type="journal article" date="2019" name="Int. J. Syst. Evol. Microbiol.">
        <title>The Global Catalogue of Microorganisms (GCM) 10K type strain sequencing project: providing services to taxonomists for standard genome sequencing and annotation.</title>
        <authorList>
            <consortium name="The Broad Institute Genomics Platform"/>
            <consortium name="The Broad Institute Genome Sequencing Center for Infectious Disease"/>
            <person name="Wu L."/>
            <person name="Ma J."/>
        </authorList>
    </citation>
    <scope>NUCLEOTIDE SEQUENCE [LARGE SCALE GENOMIC DNA]</scope>
    <source>
        <strain evidence="2">JCM 18542</strain>
    </source>
</reference>
<evidence type="ECO:0000313" key="2">
    <source>
        <dbReference type="Proteomes" id="UP001500839"/>
    </source>
</evidence>
<dbReference type="EMBL" id="BAABKQ010000001">
    <property type="protein sequence ID" value="GAA4821790.1"/>
    <property type="molecule type" value="Genomic_DNA"/>
</dbReference>
<sequence>MARRRDVHVSITRMADLTPAQWIADRTEEWDRLVSRGPFCFDSYARLRLIPDPDRYGQRGSEVRAVADAMNDNEQIGVVLSELASFTCTPADCYFLVWEGWPCFHADDPMPRLTIPNRDFFLFHGAVADAETWDSQLNALLGAMEAPTPAFVWQADRAWCVTCDIDPHYATIGGSADTVDAVLALTNVDVVDDRPGVEPPRYF</sequence>